<evidence type="ECO:0000256" key="7">
    <source>
        <dbReference type="ARBA" id="ARBA00023306"/>
    </source>
</evidence>
<dbReference type="eggNOG" id="COG1589">
    <property type="taxonomic scope" value="Bacteria"/>
</dbReference>
<dbReference type="HAMAP" id="MF_00912">
    <property type="entry name" value="DivIB"/>
    <property type="match status" value="1"/>
</dbReference>
<reference evidence="11 12" key="1">
    <citation type="journal article" date="2012" name="PLoS ONE">
        <title>Complete Genome and Transcriptomes of Streptococcus parasanguinis FW213: Phylogenic Relations and Potential Virulence Mechanisms.</title>
        <authorList>
            <person name="Geng J."/>
            <person name="Chiu C.H."/>
            <person name="Tang P."/>
            <person name="Chen Y."/>
            <person name="Shieh H.R."/>
            <person name="Hu S."/>
            <person name="Chen Y.Y."/>
        </authorList>
    </citation>
    <scope>NUCLEOTIDE SEQUENCE [LARGE SCALE GENOMIC DNA]</scope>
    <source>
        <strain evidence="11 12">FW213</strain>
    </source>
</reference>
<feature type="region of interest" description="Disordered" evidence="9">
    <location>
        <begin position="1"/>
        <end position="25"/>
    </location>
</feature>
<organism evidence="11 12">
    <name type="scientific">Streptococcus parasanguinis FW213</name>
    <dbReference type="NCBI Taxonomy" id="1114965"/>
    <lineage>
        <taxon>Bacteria</taxon>
        <taxon>Bacillati</taxon>
        <taxon>Bacillota</taxon>
        <taxon>Bacilli</taxon>
        <taxon>Lactobacillales</taxon>
        <taxon>Streptococcaceae</taxon>
        <taxon>Streptococcus</taxon>
    </lineage>
</organism>
<evidence type="ECO:0000256" key="9">
    <source>
        <dbReference type="SAM" id="MobiDB-lite"/>
    </source>
</evidence>
<feature type="transmembrane region" description="Helical" evidence="8">
    <location>
        <begin position="149"/>
        <end position="170"/>
    </location>
</feature>
<feature type="compositionally biased region" description="Basic and acidic residues" evidence="9">
    <location>
        <begin position="8"/>
        <end position="25"/>
    </location>
</feature>
<dbReference type="InterPro" id="IPR005548">
    <property type="entry name" value="Cell_div_FtsQ/DivIB_C"/>
</dbReference>
<dbReference type="EMBL" id="CP003122">
    <property type="protein sequence ID" value="AFJ25594.1"/>
    <property type="molecule type" value="Genomic_DNA"/>
</dbReference>
<evidence type="ECO:0000256" key="6">
    <source>
        <dbReference type="ARBA" id="ARBA00023136"/>
    </source>
</evidence>
<dbReference type="HOGENOM" id="CLU_046278_1_1_9"/>
<feature type="compositionally biased region" description="Basic and acidic residues" evidence="9">
    <location>
        <begin position="41"/>
        <end position="72"/>
    </location>
</feature>
<accession>I1ZKM0</accession>
<evidence type="ECO:0000256" key="5">
    <source>
        <dbReference type="ARBA" id="ARBA00022989"/>
    </source>
</evidence>
<evidence type="ECO:0000256" key="1">
    <source>
        <dbReference type="ARBA" id="ARBA00004370"/>
    </source>
</evidence>
<keyword evidence="4 8" id="KW-0812">Transmembrane</keyword>
<dbReference type="STRING" id="1114965.Spaf_0585"/>
<keyword evidence="5 8" id="KW-1133">Transmembrane helix</keyword>
<dbReference type="InterPro" id="IPR034746">
    <property type="entry name" value="POTRA"/>
</dbReference>
<dbReference type="PATRIC" id="fig|1114965.3.peg.567"/>
<dbReference type="Gene3D" id="3.40.50.10960">
    <property type="match status" value="1"/>
</dbReference>
<dbReference type="InterPro" id="IPR026580">
    <property type="entry name" value="DivIB"/>
</dbReference>
<dbReference type="PANTHER" id="PTHR37820:SF1">
    <property type="entry name" value="CELL DIVISION PROTEIN FTSQ"/>
    <property type="match status" value="1"/>
</dbReference>
<dbReference type="GO" id="GO:0005886">
    <property type="term" value="C:plasma membrane"/>
    <property type="evidence" value="ECO:0007669"/>
    <property type="project" value="UniProtKB-SubCell"/>
</dbReference>
<dbReference type="GO" id="GO:0032153">
    <property type="term" value="C:cell division site"/>
    <property type="evidence" value="ECO:0007669"/>
    <property type="project" value="UniProtKB-UniRule"/>
</dbReference>
<dbReference type="PaxDb" id="1114965-Spaf_0585"/>
<dbReference type="Pfam" id="PF08478">
    <property type="entry name" value="POTRA_1"/>
    <property type="match status" value="1"/>
</dbReference>
<dbReference type="InterPro" id="IPR013685">
    <property type="entry name" value="POTRA_FtsQ_type"/>
</dbReference>
<sequence length="415" mass="47514">MACFKKISVREKMTDDNKKTPTDDKITELSAWQKRNKEYLEKKALEKTEESKAVETEREEAKENEDLSEKEIASVSEEETDEIKESEEENKSEVEEDPETDGESSDGEKYDPAIEELDHLEKQVKKPSFFERLKTKKSKKEPAVEKRHIYRALPVLVISSLVALLSLYFLSPLSTQKVIEFSGNKVVDQQQLYKKSQIKEEDYTLTTFIHKSIYEQNMKAASPWIKEIHMNYHFPVTFKVNVTEHKVVAYYVTGEDHYPVLENGEVVEIVTPTSELPSSYISLKFSDRELIRQFVKEMSSISSSITNGIVSVDLTPSKVTKDLVTITMKNENKILIPISQINRKLSYYKAISKQLDDASTIDMEAGIFSYSEQSIADAKEKAEKEKVEASENQGEHSEESTQESNTEERNPSGND</sequence>
<feature type="compositionally biased region" description="Basic and acidic residues" evidence="9">
    <location>
        <begin position="406"/>
        <end position="415"/>
    </location>
</feature>
<dbReference type="GO" id="GO:0043093">
    <property type="term" value="P:FtsZ-dependent cytokinesis"/>
    <property type="evidence" value="ECO:0007669"/>
    <property type="project" value="UniProtKB-UniRule"/>
</dbReference>
<keyword evidence="7 8" id="KW-0131">Cell cycle</keyword>
<feature type="compositionally biased region" description="Basic and acidic residues" evidence="9">
    <location>
        <begin position="379"/>
        <end position="399"/>
    </location>
</feature>
<comment type="function">
    <text evidence="8">Cell division protein that may be involved in stabilizing or promoting the assembly of the division complex.</text>
</comment>
<comment type="subcellular location">
    <subcellularLocation>
        <location evidence="8">Cell membrane</location>
        <topology evidence="8">Single-pass type II membrane protein</topology>
    </subcellularLocation>
    <subcellularLocation>
        <location evidence="1">Membrane</location>
    </subcellularLocation>
    <text evidence="8">Localizes to the division septum.</text>
</comment>
<dbReference type="InterPro" id="IPR050487">
    <property type="entry name" value="FtsQ_DivIB"/>
</dbReference>
<name>I1ZKM0_STRPA</name>
<evidence type="ECO:0000313" key="11">
    <source>
        <dbReference type="EMBL" id="AFJ25594.1"/>
    </source>
</evidence>
<evidence type="ECO:0000256" key="8">
    <source>
        <dbReference type="HAMAP-Rule" id="MF_00912"/>
    </source>
</evidence>
<dbReference type="PANTHER" id="PTHR37820">
    <property type="entry name" value="CELL DIVISION PROTEIN DIVIB"/>
    <property type="match status" value="1"/>
</dbReference>
<evidence type="ECO:0000256" key="4">
    <source>
        <dbReference type="ARBA" id="ARBA00022692"/>
    </source>
</evidence>
<evidence type="ECO:0000256" key="2">
    <source>
        <dbReference type="ARBA" id="ARBA00022475"/>
    </source>
</evidence>
<keyword evidence="6 8" id="KW-0472">Membrane</keyword>
<feature type="domain" description="POTRA" evidence="10">
    <location>
        <begin position="174"/>
        <end position="245"/>
    </location>
</feature>
<protein>
    <recommendedName>
        <fullName evidence="8">Cell division protein DivIB</fullName>
    </recommendedName>
</protein>
<evidence type="ECO:0000313" key="12">
    <source>
        <dbReference type="Proteomes" id="UP000002865"/>
    </source>
</evidence>
<gene>
    <name evidence="11" type="primary">ftsQ</name>
    <name evidence="8" type="synonym">divIB</name>
    <name evidence="11" type="ORF">Spaf_0585</name>
</gene>
<evidence type="ECO:0000259" key="10">
    <source>
        <dbReference type="PROSITE" id="PS51779"/>
    </source>
</evidence>
<keyword evidence="3 8" id="KW-0132">Cell division</keyword>
<dbReference type="Pfam" id="PF03799">
    <property type="entry name" value="FtsQ_DivIB_C"/>
    <property type="match status" value="1"/>
</dbReference>
<dbReference type="KEGG" id="scf:Spaf_0585"/>
<dbReference type="Proteomes" id="UP000002865">
    <property type="component" value="Chromosome"/>
</dbReference>
<evidence type="ECO:0000256" key="3">
    <source>
        <dbReference type="ARBA" id="ARBA00022618"/>
    </source>
</evidence>
<dbReference type="AlphaFoldDB" id="I1ZKM0"/>
<keyword evidence="2 8" id="KW-1003">Cell membrane</keyword>
<feature type="region of interest" description="Disordered" evidence="9">
    <location>
        <begin position="379"/>
        <end position="415"/>
    </location>
</feature>
<feature type="compositionally biased region" description="Acidic residues" evidence="9">
    <location>
        <begin position="76"/>
        <end position="105"/>
    </location>
</feature>
<feature type="region of interest" description="Disordered" evidence="9">
    <location>
        <begin position="41"/>
        <end position="110"/>
    </location>
</feature>
<proteinExistence type="inferred from homology"/>
<comment type="similarity">
    <text evidence="8">Belongs to the FtsQ/DivIB family. DivIB subfamily.</text>
</comment>
<dbReference type="PROSITE" id="PS51779">
    <property type="entry name" value="POTRA"/>
    <property type="match status" value="1"/>
</dbReference>